<reference evidence="1 2" key="1">
    <citation type="submission" date="2018-06" db="EMBL/GenBank/DDBJ databases">
        <authorList>
            <person name="Strepis N."/>
        </authorList>
    </citation>
    <scope>NUCLEOTIDE SEQUENCE [LARGE SCALE GENOMIC DNA]</scope>
    <source>
        <strain evidence="1">LUCI</strain>
    </source>
</reference>
<dbReference type="OrthoDB" id="1677161at2"/>
<dbReference type="RefSeq" id="WP_122628898.1">
    <property type="nucleotide sequence ID" value="NZ_UPPP01000083.1"/>
</dbReference>
<evidence type="ECO:0000313" key="2">
    <source>
        <dbReference type="Proteomes" id="UP000277811"/>
    </source>
</evidence>
<dbReference type="EMBL" id="UPPP01000083">
    <property type="protein sequence ID" value="VBB07979.1"/>
    <property type="molecule type" value="Genomic_DNA"/>
</dbReference>
<name>A0A498R9Z8_9FIRM</name>
<dbReference type="Proteomes" id="UP000277811">
    <property type="component" value="Unassembled WGS sequence"/>
</dbReference>
<dbReference type="PROSITE" id="PS51257">
    <property type="entry name" value="PROKAR_LIPOPROTEIN"/>
    <property type="match status" value="1"/>
</dbReference>
<gene>
    <name evidence="1" type="ORF">LUCI_3244</name>
</gene>
<keyword evidence="2" id="KW-1185">Reference proteome</keyword>
<accession>A0A498R9Z8</accession>
<dbReference type="AlphaFoldDB" id="A0A498R9Z8"/>
<organism evidence="1 2">
    <name type="scientific">Lucifera butyrica</name>
    <dbReference type="NCBI Taxonomy" id="1351585"/>
    <lineage>
        <taxon>Bacteria</taxon>
        <taxon>Bacillati</taxon>
        <taxon>Bacillota</taxon>
        <taxon>Negativicutes</taxon>
        <taxon>Veillonellales</taxon>
        <taxon>Veillonellaceae</taxon>
        <taxon>Lucifera</taxon>
    </lineage>
</organism>
<protein>
    <recommendedName>
        <fullName evidence="3">Lipoprotein</fullName>
    </recommendedName>
</protein>
<sequence>MKQKKHWVICLLLFLLLVFIAGCSLHAPVKKPDIGPAGKPPESKPNPPFAERFWSPPGQLYDLETTAGVVFEGIQKADWSQVQSGLTNLQTIWREAKPVIGEKKGVKQADEALEKLVHSVDGQQTTATYKNLNSFMSSISEIGKSYKLSPLSDIITIDNVIRDVSFYTESNNWSKSASKVKSLEDTWGSLKTNMEKVGILGEITKSHSFIQQLKDAVNAENEGGVKEQITNLNESMGKIRNFYHGK</sequence>
<evidence type="ECO:0000313" key="1">
    <source>
        <dbReference type="EMBL" id="VBB07979.1"/>
    </source>
</evidence>
<evidence type="ECO:0008006" key="3">
    <source>
        <dbReference type="Google" id="ProtNLM"/>
    </source>
</evidence>
<proteinExistence type="predicted"/>